<feature type="binding site" evidence="1">
    <location>
        <position position="186"/>
    </location>
    <ligand>
        <name>S-adenosyl-L-methionine</name>
        <dbReference type="ChEBI" id="CHEBI:59789"/>
    </ligand>
</feature>
<dbReference type="InterPro" id="IPR007536">
    <property type="entry name" value="16SrRNA_methylTrfase_J"/>
</dbReference>
<dbReference type="Proteomes" id="UP001596425">
    <property type="component" value="Unassembled WGS sequence"/>
</dbReference>
<comment type="caution">
    <text evidence="1">Lacks conserved residue(s) required for the propagation of feature annotation.</text>
</comment>
<name>A0ABW1YK46_9GAMM</name>
<reference evidence="3" key="1">
    <citation type="journal article" date="2019" name="Int. J. Syst. Evol. Microbiol.">
        <title>The Global Catalogue of Microorganisms (GCM) 10K type strain sequencing project: providing services to taxonomists for standard genome sequencing and annotation.</title>
        <authorList>
            <consortium name="The Broad Institute Genomics Platform"/>
            <consortium name="The Broad Institute Genome Sequencing Center for Infectious Disease"/>
            <person name="Wu L."/>
            <person name="Ma J."/>
        </authorList>
    </citation>
    <scope>NUCLEOTIDE SEQUENCE [LARGE SCALE GENOMIC DNA]</scope>
    <source>
        <strain evidence="3">CGMCC 1.13718</strain>
    </source>
</reference>
<dbReference type="SUPFAM" id="SSF53335">
    <property type="entry name" value="S-adenosyl-L-methionine-dependent methyltransferases"/>
    <property type="match status" value="1"/>
</dbReference>
<comment type="function">
    <text evidence="1">Specifically methylates the guanosine in position 1516 of 16S rRNA.</text>
</comment>
<dbReference type="GO" id="GO:0008168">
    <property type="term" value="F:methyltransferase activity"/>
    <property type="evidence" value="ECO:0007669"/>
    <property type="project" value="UniProtKB-KW"/>
</dbReference>
<sequence>MSYALAVVADAAERLPAAQALADKLQLPCLGCLDPVEVSESAYVLQRGERLQLCATGRKAPGPVCVDFVGGALAHRRRYGGGKGQQVAKAVGLRGGFYPRVVDATAGLGRDAFVLASLGCEVHMLERNPVVRALLRDGLERLQRASLEDTELAAIAMRLTLEEREVSAGEWLAEQAAESVPVVYLDPMFPERGKSARVKKEMAAFHQLVGGDEDADALLEPAFAACYYRTVVKRPRLAPFLADKKPTLSLEGKSGRFDIYTKHGVPG</sequence>
<evidence type="ECO:0000313" key="3">
    <source>
        <dbReference type="Proteomes" id="UP001596425"/>
    </source>
</evidence>
<keyword evidence="3" id="KW-1185">Reference proteome</keyword>
<dbReference type="HAMAP" id="MF_01523">
    <property type="entry name" value="16SrRNA_methyltr_J"/>
    <property type="match status" value="1"/>
</dbReference>
<dbReference type="PANTHER" id="PTHR36112:SF1">
    <property type="entry name" value="RIBOSOMAL RNA SMALL SUBUNIT METHYLTRANSFERASE J"/>
    <property type="match status" value="1"/>
</dbReference>
<keyword evidence="1" id="KW-0949">S-adenosyl-L-methionine</keyword>
<comment type="caution">
    <text evidence="2">The sequence shown here is derived from an EMBL/GenBank/DDBJ whole genome shotgun (WGS) entry which is preliminary data.</text>
</comment>
<keyword evidence="1 2" id="KW-0489">Methyltransferase</keyword>
<dbReference type="GO" id="GO:0032259">
    <property type="term" value="P:methylation"/>
    <property type="evidence" value="ECO:0007669"/>
    <property type="project" value="UniProtKB-KW"/>
</dbReference>
<keyword evidence="1" id="KW-0808">Transferase</keyword>
<dbReference type="EC" id="2.1.1.242" evidence="1"/>
<dbReference type="EMBL" id="JBHSVR010000001">
    <property type="protein sequence ID" value="MFC6631900.1"/>
    <property type="molecule type" value="Genomic_DNA"/>
</dbReference>
<feature type="binding site" evidence="1">
    <location>
        <begin position="110"/>
        <end position="111"/>
    </location>
    <ligand>
        <name>S-adenosyl-L-methionine</name>
        <dbReference type="ChEBI" id="CHEBI:59789"/>
    </ligand>
</feature>
<keyword evidence="1" id="KW-0963">Cytoplasm</keyword>
<dbReference type="Pfam" id="PF04445">
    <property type="entry name" value="SAM_MT"/>
    <property type="match status" value="1"/>
</dbReference>
<dbReference type="Gene3D" id="3.40.50.150">
    <property type="entry name" value="Vaccinia Virus protein VP39"/>
    <property type="match status" value="1"/>
</dbReference>
<evidence type="ECO:0000313" key="2">
    <source>
        <dbReference type="EMBL" id="MFC6631900.1"/>
    </source>
</evidence>
<dbReference type="RefSeq" id="WP_193192990.1">
    <property type="nucleotide sequence ID" value="NZ_JACZFR010000037.1"/>
</dbReference>
<keyword evidence="1" id="KW-0698">rRNA processing</keyword>
<dbReference type="PANTHER" id="PTHR36112">
    <property type="entry name" value="RIBOSOMAL RNA SMALL SUBUNIT METHYLTRANSFERASE J"/>
    <property type="match status" value="1"/>
</dbReference>
<dbReference type="InterPro" id="IPR029063">
    <property type="entry name" value="SAM-dependent_MTases_sf"/>
</dbReference>
<gene>
    <name evidence="1" type="primary">rsmJ</name>
    <name evidence="2" type="ORF">ACFQBM_01335</name>
</gene>
<comment type="similarity">
    <text evidence="1">Belongs to the methyltransferase superfamily. RsmJ family.</text>
</comment>
<proteinExistence type="inferred from homology"/>
<organism evidence="2 3">
    <name type="scientific">Microbulbifer taiwanensis</name>
    <dbReference type="NCBI Taxonomy" id="986746"/>
    <lineage>
        <taxon>Bacteria</taxon>
        <taxon>Pseudomonadati</taxon>
        <taxon>Pseudomonadota</taxon>
        <taxon>Gammaproteobacteria</taxon>
        <taxon>Cellvibrionales</taxon>
        <taxon>Microbulbiferaceae</taxon>
        <taxon>Microbulbifer</taxon>
    </lineage>
</organism>
<feature type="binding site" evidence="1">
    <location>
        <begin position="126"/>
        <end position="127"/>
    </location>
    <ligand>
        <name>S-adenosyl-L-methionine</name>
        <dbReference type="ChEBI" id="CHEBI:59789"/>
    </ligand>
</feature>
<protein>
    <recommendedName>
        <fullName evidence="1">Ribosomal RNA small subunit methyltransferase J</fullName>
        <ecNumber evidence="1">2.1.1.242</ecNumber>
    </recommendedName>
    <alternativeName>
        <fullName evidence="1">16S rRNA m2G1516 methyltransferase</fullName>
    </alternativeName>
    <alternativeName>
        <fullName evidence="1">rRNA (guanine-N(2)-)-methyltransferase</fullName>
    </alternativeName>
</protein>
<evidence type="ECO:0000256" key="1">
    <source>
        <dbReference type="HAMAP-Rule" id="MF_01523"/>
    </source>
</evidence>
<comment type="catalytic activity">
    <reaction evidence="1">
        <text>guanosine(1516) in 16S rRNA + S-adenosyl-L-methionine = N(2)-methylguanosine(1516) in 16S rRNA + S-adenosyl-L-homocysteine + H(+)</text>
        <dbReference type="Rhea" id="RHEA:43220"/>
        <dbReference type="Rhea" id="RHEA-COMP:10412"/>
        <dbReference type="Rhea" id="RHEA-COMP:10413"/>
        <dbReference type="ChEBI" id="CHEBI:15378"/>
        <dbReference type="ChEBI" id="CHEBI:57856"/>
        <dbReference type="ChEBI" id="CHEBI:59789"/>
        <dbReference type="ChEBI" id="CHEBI:74269"/>
        <dbReference type="ChEBI" id="CHEBI:74481"/>
        <dbReference type="EC" id="2.1.1.242"/>
    </reaction>
</comment>
<accession>A0ABW1YK46</accession>
<comment type="subcellular location">
    <subcellularLocation>
        <location evidence="1">Cytoplasm</location>
    </subcellularLocation>
</comment>